<accession>A0A218M5P0</accession>
<keyword evidence="2" id="KW-1185">Reference proteome</keyword>
<evidence type="ECO:0000313" key="1">
    <source>
        <dbReference type="EMBL" id="ASD52291.1"/>
    </source>
</evidence>
<dbReference type="Proteomes" id="UP000225325">
    <property type="component" value="Segment"/>
</dbReference>
<organism evidence="1 2">
    <name type="scientific">Arthrobacter phage Niktson</name>
    <dbReference type="NCBI Taxonomy" id="2014347"/>
    <lineage>
        <taxon>Viruses</taxon>
        <taxon>Duplodnaviria</taxon>
        <taxon>Heunggongvirae</taxon>
        <taxon>Uroviricota</taxon>
        <taxon>Caudoviricetes</taxon>
        <taxon>Gordonvirus</taxon>
        <taxon>Gordonvirus niktson</taxon>
    </lineage>
</organism>
<dbReference type="EMBL" id="MF038790">
    <property type="protein sequence ID" value="ASD52291.1"/>
    <property type="molecule type" value="Genomic_DNA"/>
</dbReference>
<reference evidence="1 2" key="1">
    <citation type="submission" date="2017-05" db="EMBL/GenBank/DDBJ databases">
        <authorList>
            <person name="Hanf Z.R."/>
            <person name="Kautto E.A."/>
            <person name="Lee N.W."/>
            <person name="Nabb C."/>
            <person name="Nelson M."/>
            <person name="Smith O.J."/>
            <person name="Steiner S.B."/>
            <person name="Tyransky A."/>
            <person name="Ball S.L."/>
            <person name="Breitenberger C.A."/>
            <person name="Daniels C.J."/>
            <person name="Garlena R.A."/>
            <person name="Russell D.A."/>
            <person name="Pope W.H."/>
            <person name="Jacobs-Sera D."/>
            <person name="Hendrix R.W."/>
            <person name="Hatfull G.F."/>
        </authorList>
    </citation>
    <scope>NUCLEOTIDE SEQUENCE [LARGE SCALE GENOMIC DNA]</scope>
</reference>
<proteinExistence type="predicted"/>
<gene>
    <name evidence="1" type="ORF">NIKTSON_71</name>
</gene>
<evidence type="ECO:0000313" key="2">
    <source>
        <dbReference type="Proteomes" id="UP000225325"/>
    </source>
</evidence>
<protein>
    <submittedName>
        <fullName evidence="1">Uncharacterized protein</fullName>
    </submittedName>
</protein>
<sequence length="105" mass="12576">MEFITIECSNRRPHAPHTWREGFLWHRKRECGGVPNITKTEWLRKNHRHYMVYQPVHSNGLIMVWMCSVPGCIQEHTKFRSVFMFETLGLNKIERPTVIITKQKI</sequence>
<name>A0A218M5P0_9CAUD</name>